<sequence>MPTPDRTSLGEIVAAGRELLETEGLGGLTMQAVAARVGVRAPSLYKRVRNRAELVSLVAEATAGELGQRLDAAATGTPDAHARLLVLARTFRGYAHERPAAFSLLFTPGSELALDPDVLRRASASMLAVAVELSGPDHALDAARTLAAWANGFVSMELSGAFRLGGDIERAFEFGAHRLADALAAKPDFGN</sequence>
<dbReference type="InterPro" id="IPR036271">
    <property type="entry name" value="Tet_transcr_reg_TetR-rel_C_sf"/>
</dbReference>
<name>A0ABN2LX30_9MICO</name>
<keyword evidence="1" id="KW-0805">Transcription regulation</keyword>
<feature type="domain" description="HTH tetR-type" evidence="5">
    <location>
        <begin position="6"/>
        <end position="66"/>
    </location>
</feature>
<dbReference type="Pfam" id="PF00440">
    <property type="entry name" value="TetR_N"/>
    <property type="match status" value="1"/>
</dbReference>
<evidence type="ECO:0000256" key="4">
    <source>
        <dbReference type="PROSITE-ProRule" id="PRU00335"/>
    </source>
</evidence>
<dbReference type="InterPro" id="IPR025996">
    <property type="entry name" value="MT1864/Rv1816-like_C"/>
</dbReference>
<dbReference type="Pfam" id="PF13305">
    <property type="entry name" value="TetR_C_33"/>
    <property type="match status" value="1"/>
</dbReference>
<dbReference type="PANTHER" id="PTHR30055:SF239">
    <property type="entry name" value="TRANSCRIPTIONAL REGULATORY PROTEIN"/>
    <property type="match status" value="1"/>
</dbReference>
<dbReference type="Proteomes" id="UP001500002">
    <property type="component" value="Unassembled WGS sequence"/>
</dbReference>
<reference evidence="6 7" key="1">
    <citation type="journal article" date="2019" name="Int. J. Syst. Evol. Microbiol.">
        <title>The Global Catalogue of Microorganisms (GCM) 10K type strain sequencing project: providing services to taxonomists for standard genome sequencing and annotation.</title>
        <authorList>
            <consortium name="The Broad Institute Genomics Platform"/>
            <consortium name="The Broad Institute Genome Sequencing Center for Infectious Disease"/>
            <person name="Wu L."/>
            <person name="Ma J."/>
        </authorList>
    </citation>
    <scope>NUCLEOTIDE SEQUENCE [LARGE SCALE GENOMIC DNA]</scope>
    <source>
        <strain evidence="6 7">JCM 14322</strain>
    </source>
</reference>
<comment type="caution">
    <text evidence="6">The sequence shown here is derived from an EMBL/GenBank/DDBJ whole genome shotgun (WGS) entry which is preliminary data.</text>
</comment>
<evidence type="ECO:0000313" key="7">
    <source>
        <dbReference type="Proteomes" id="UP001500002"/>
    </source>
</evidence>
<proteinExistence type="predicted"/>
<keyword evidence="2 4" id="KW-0238">DNA-binding</keyword>
<keyword evidence="3" id="KW-0804">Transcription</keyword>
<dbReference type="SUPFAM" id="SSF48498">
    <property type="entry name" value="Tetracyclin repressor-like, C-terminal domain"/>
    <property type="match status" value="1"/>
</dbReference>
<evidence type="ECO:0000256" key="1">
    <source>
        <dbReference type="ARBA" id="ARBA00023015"/>
    </source>
</evidence>
<evidence type="ECO:0000256" key="2">
    <source>
        <dbReference type="ARBA" id="ARBA00023125"/>
    </source>
</evidence>
<gene>
    <name evidence="6" type="ORF">GCM10009749_07460</name>
</gene>
<dbReference type="EMBL" id="BAAANJ010000002">
    <property type="protein sequence ID" value="GAA1801880.1"/>
    <property type="molecule type" value="Genomic_DNA"/>
</dbReference>
<organism evidence="6 7">
    <name type="scientific">Agromyces neolithicus</name>
    <dbReference type="NCBI Taxonomy" id="269420"/>
    <lineage>
        <taxon>Bacteria</taxon>
        <taxon>Bacillati</taxon>
        <taxon>Actinomycetota</taxon>
        <taxon>Actinomycetes</taxon>
        <taxon>Micrococcales</taxon>
        <taxon>Microbacteriaceae</taxon>
        <taxon>Agromyces</taxon>
    </lineage>
</organism>
<dbReference type="SUPFAM" id="SSF46689">
    <property type="entry name" value="Homeodomain-like"/>
    <property type="match status" value="1"/>
</dbReference>
<feature type="DNA-binding region" description="H-T-H motif" evidence="4">
    <location>
        <begin position="29"/>
        <end position="48"/>
    </location>
</feature>
<evidence type="ECO:0000256" key="3">
    <source>
        <dbReference type="ARBA" id="ARBA00023163"/>
    </source>
</evidence>
<dbReference type="InterPro" id="IPR009057">
    <property type="entry name" value="Homeodomain-like_sf"/>
</dbReference>
<protein>
    <submittedName>
        <fullName evidence="6">TetR/AcrR family transcriptional regulator</fullName>
    </submittedName>
</protein>
<dbReference type="PROSITE" id="PS50977">
    <property type="entry name" value="HTH_TETR_2"/>
    <property type="match status" value="1"/>
</dbReference>
<dbReference type="Gene3D" id="1.10.10.60">
    <property type="entry name" value="Homeodomain-like"/>
    <property type="match status" value="1"/>
</dbReference>
<dbReference type="RefSeq" id="WP_344293565.1">
    <property type="nucleotide sequence ID" value="NZ_BAAANJ010000002.1"/>
</dbReference>
<dbReference type="Gene3D" id="1.10.357.10">
    <property type="entry name" value="Tetracycline Repressor, domain 2"/>
    <property type="match status" value="1"/>
</dbReference>
<dbReference type="PANTHER" id="PTHR30055">
    <property type="entry name" value="HTH-TYPE TRANSCRIPTIONAL REGULATOR RUTR"/>
    <property type="match status" value="1"/>
</dbReference>
<evidence type="ECO:0000259" key="5">
    <source>
        <dbReference type="PROSITE" id="PS50977"/>
    </source>
</evidence>
<evidence type="ECO:0000313" key="6">
    <source>
        <dbReference type="EMBL" id="GAA1801880.1"/>
    </source>
</evidence>
<keyword evidence="7" id="KW-1185">Reference proteome</keyword>
<dbReference type="InterPro" id="IPR050109">
    <property type="entry name" value="HTH-type_TetR-like_transc_reg"/>
</dbReference>
<dbReference type="InterPro" id="IPR001647">
    <property type="entry name" value="HTH_TetR"/>
</dbReference>
<accession>A0ABN2LX30</accession>